<keyword evidence="4 7" id="KW-0442">Lipid degradation</keyword>
<reference evidence="8 9" key="1">
    <citation type="submission" date="2022-11" db="EMBL/GenBank/DDBJ databases">
        <title>Whole genome sequence of Eschrichtius robustus ER-17-0199.</title>
        <authorList>
            <person name="Bruniche-Olsen A."/>
            <person name="Black A.N."/>
            <person name="Fields C.J."/>
            <person name="Walden K."/>
            <person name="Dewoody J.A."/>
        </authorList>
    </citation>
    <scope>NUCLEOTIDE SEQUENCE [LARGE SCALE GENOMIC DNA]</scope>
    <source>
        <strain evidence="8">ER-17-0199</strain>
        <tissue evidence="8">Blubber</tissue>
    </source>
</reference>
<dbReference type="InterPro" id="IPR043042">
    <property type="entry name" value="PLipase_B-like_dom3"/>
</dbReference>
<dbReference type="InterPro" id="IPR043041">
    <property type="entry name" value="PLipase_B-like_dom2"/>
</dbReference>
<dbReference type="Gene3D" id="3.60.60.30">
    <property type="match status" value="1"/>
</dbReference>
<accession>A0AB34HHT6</accession>
<evidence type="ECO:0000256" key="1">
    <source>
        <dbReference type="ARBA" id="ARBA00007835"/>
    </source>
</evidence>
<dbReference type="InterPro" id="IPR043040">
    <property type="entry name" value="PLipase_B-like_dom1"/>
</dbReference>
<evidence type="ECO:0000313" key="9">
    <source>
        <dbReference type="Proteomes" id="UP001159641"/>
    </source>
</evidence>
<dbReference type="PANTHER" id="PTHR12370:SF1">
    <property type="entry name" value="PHOSPHOLIPASE B-LIKE 1"/>
    <property type="match status" value="1"/>
</dbReference>
<dbReference type="Pfam" id="PF04916">
    <property type="entry name" value="Phospholip_B"/>
    <property type="match status" value="2"/>
</dbReference>
<dbReference type="GO" id="GO:0009395">
    <property type="term" value="P:phospholipid catabolic process"/>
    <property type="evidence" value="ECO:0007669"/>
    <property type="project" value="TreeGrafter"/>
</dbReference>
<dbReference type="GO" id="GO:0005576">
    <property type="term" value="C:extracellular region"/>
    <property type="evidence" value="ECO:0007669"/>
    <property type="project" value="TreeGrafter"/>
</dbReference>
<proteinExistence type="inferred from homology"/>
<keyword evidence="3 7" id="KW-0378">Hydrolase</keyword>
<evidence type="ECO:0000256" key="5">
    <source>
        <dbReference type="ARBA" id="ARBA00023098"/>
    </source>
</evidence>
<evidence type="ECO:0000256" key="7">
    <source>
        <dbReference type="RuleBase" id="RU364138"/>
    </source>
</evidence>
<comment type="caution">
    <text evidence="8">The sequence shown here is derived from an EMBL/GenBank/DDBJ whole genome shotgun (WGS) entry which is preliminary data.</text>
</comment>
<gene>
    <name evidence="8" type="ORF">J1605_021086</name>
</gene>
<dbReference type="Gene3D" id="1.10.439.20">
    <property type="entry name" value="Phospholipase B-like, domain 2"/>
    <property type="match status" value="1"/>
</dbReference>
<dbReference type="Gene3D" id="3.60.60.20">
    <property type="match status" value="1"/>
</dbReference>
<evidence type="ECO:0000256" key="4">
    <source>
        <dbReference type="ARBA" id="ARBA00022963"/>
    </source>
</evidence>
<dbReference type="AlphaFoldDB" id="A0AB34HHT6"/>
<keyword evidence="2" id="KW-0732">Signal</keyword>
<dbReference type="Proteomes" id="UP001159641">
    <property type="component" value="Unassembled WGS sequence"/>
</dbReference>
<evidence type="ECO:0000256" key="3">
    <source>
        <dbReference type="ARBA" id="ARBA00022801"/>
    </source>
</evidence>
<dbReference type="PANTHER" id="PTHR12370">
    <property type="entry name" value="PHOSPHOLIPASE B-RELATED"/>
    <property type="match status" value="1"/>
</dbReference>
<dbReference type="EMBL" id="JAIQCJ010001324">
    <property type="protein sequence ID" value="KAJ8790992.1"/>
    <property type="molecule type" value="Genomic_DNA"/>
</dbReference>
<dbReference type="GO" id="GO:0004620">
    <property type="term" value="F:phospholipase activity"/>
    <property type="evidence" value="ECO:0007669"/>
    <property type="project" value="InterPro"/>
</dbReference>
<sequence length="629" mass="72413">GVYYATAYWMPTEKRIQVKNVLDRNGDAYGFYNNSVKTTGWGILEIRAGYGSQSLSNEIVMFAAGFLEGYLTAPHMYDHFTNLYPQLINKRSVVDKVQEFLTKQDQWARDNIKNNKDDPSWRHTGYVMAQMDGLYVGATKRAIVEGTKPITLFQIQFLNAVGDLLDLIPTLSPTKNSGLEVFKRWDMGHCSALIKVLPGFENIFFAHSSWYTYAAMLRIYKHWDFNIIDKDTSSSRVSFSSYPDLMPPVDEVTSYSHESLTSYKLDGYSVEQLRLLFWLLPQASHLSYPQAGVYQREESEMFVNWYQGISDANLYVQHRDWTLKLILWSHPAQAPDAQALQLWLMGPVAPRQVGSSQTRARTRFLESLDDFYLLSSGLVLLQTTNSVYNKTLLQHVVPQSLLAWQRVRVANMMANGGKQWAEVFSKYNSGTYNNQYMVLDLKKVNLNYSLDKGTLYIVEQIPTYVEYSEQTDVLRTGYWPSYNIPFHEKIYNWSGYPVLVKKLGLDYSYDLASRAKIFRRDQGKVTDMESMKYIMRYNNYKNDTYSKGDPCNTICCREDLNSLNPRPGGCYDTKVADIYLASKYTAYAISGPTVQGGLPVFHWSRFNKTLHEGMPEAYNFDFITMKPIL</sequence>
<name>A0AB34HHT6_ESCRO</name>
<evidence type="ECO:0000313" key="8">
    <source>
        <dbReference type="EMBL" id="KAJ8790992.1"/>
    </source>
</evidence>
<dbReference type="Gene3D" id="2.10.70.60">
    <property type="entry name" value="Phospholipase B-like, domain 1"/>
    <property type="match status" value="1"/>
</dbReference>
<comment type="similarity">
    <text evidence="1 7">Belongs to the phospholipase B-like family.</text>
</comment>
<keyword evidence="5 7" id="KW-0443">Lipid metabolism</keyword>
<keyword evidence="6" id="KW-0325">Glycoprotein</keyword>
<dbReference type="EC" id="3.1.1.-" evidence="7"/>
<comment type="function">
    <text evidence="7">Putative phospholipase.</text>
</comment>
<protein>
    <recommendedName>
        <fullName evidence="7">Phospholipase B-like</fullName>
        <ecNumber evidence="7">3.1.1.-</ecNumber>
    </recommendedName>
</protein>
<evidence type="ECO:0000256" key="6">
    <source>
        <dbReference type="ARBA" id="ARBA00023180"/>
    </source>
</evidence>
<dbReference type="InterPro" id="IPR007000">
    <property type="entry name" value="PLipase_B-like"/>
</dbReference>
<organism evidence="8 9">
    <name type="scientific">Eschrichtius robustus</name>
    <name type="common">California gray whale</name>
    <name type="synonym">Eschrichtius gibbosus</name>
    <dbReference type="NCBI Taxonomy" id="9764"/>
    <lineage>
        <taxon>Eukaryota</taxon>
        <taxon>Metazoa</taxon>
        <taxon>Chordata</taxon>
        <taxon>Craniata</taxon>
        <taxon>Vertebrata</taxon>
        <taxon>Euteleostomi</taxon>
        <taxon>Mammalia</taxon>
        <taxon>Eutheria</taxon>
        <taxon>Laurasiatheria</taxon>
        <taxon>Artiodactyla</taxon>
        <taxon>Whippomorpha</taxon>
        <taxon>Cetacea</taxon>
        <taxon>Mysticeti</taxon>
        <taxon>Eschrichtiidae</taxon>
        <taxon>Eschrichtius</taxon>
    </lineage>
</organism>
<evidence type="ECO:0000256" key="2">
    <source>
        <dbReference type="ARBA" id="ARBA00022729"/>
    </source>
</evidence>
<feature type="non-terminal residue" evidence="8">
    <location>
        <position position="1"/>
    </location>
</feature>
<keyword evidence="9" id="KW-1185">Reference proteome</keyword>